<reference evidence="1 2" key="1">
    <citation type="submission" date="2023-07" db="EMBL/GenBank/DDBJ databases">
        <title>Genomic Encyclopedia of Type Strains, Phase IV (KMG-IV): sequencing the most valuable type-strain genomes for metagenomic binning, comparative biology and taxonomic classification.</title>
        <authorList>
            <person name="Goeker M."/>
        </authorList>
    </citation>
    <scope>NUCLEOTIDE SEQUENCE [LARGE SCALE GENOMIC DNA]</scope>
    <source>
        <strain evidence="1 2">DSM 16784</strain>
    </source>
</reference>
<keyword evidence="2" id="KW-1185">Reference proteome</keyword>
<sequence length="41" mass="4752">MKTNKKRYKSLKKLGIAKGKAWEWANSGKSYIKAAHTFIMH</sequence>
<name>A0ABU0E0Q8_9FIRM</name>
<gene>
    <name evidence="1" type="ORF">J2S15_001194</name>
</gene>
<comment type="caution">
    <text evidence="1">The sequence shown here is derived from an EMBL/GenBank/DDBJ whole genome shotgun (WGS) entry which is preliminary data.</text>
</comment>
<evidence type="ECO:0000313" key="2">
    <source>
        <dbReference type="Proteomes" id="UP001230220"/>
    </source>
</evidence>
<accession>A0ABU0E0Q8</accession>
<dbReference type="EMBL" id="JAUSUR010000001">
    <property type="protein sequence ID" value="MDQ0360463.1"/>
    <property type="molecule type" value="Genomic_DNA"/>
</dbReference>
<organism evidence="1 2">
    <name type="scientific">Breznakia pachnodae</name>
    <dbReference type="NCBI Taxonomy" id="265178"/>
    <lineage>
        <taxon>Bacteria</taxon>
        <taxon>Bacillati</taxon>
        <taxon>Bacillota</taxon>
        <taxon>Erysipelotrichia</taxon>
        <taxon>Erysipelotrichales</taxon>
        <taxon>Erysipelotrichaceae</taxon>
        <taxon>Breznakia</taxon>
    </lineage>
</organism>
<protein>
    <submittedName>
        <fullName evidence="1">Uncharacterized protein</fullName>
    </submittedName>
</protein>
<proteinExistence type="predicted"/>
<dbReference type="Proteomes" id="UP001230220">
    <property type="component" value="Unassembled WGS sequence"/>
</dbReference>
<evidence type="ECO:0000313" key="1">
    <source>
        <dbReference type="EMBL" id="MDQ0360463.1"/>
    </source>
</evidence>